<dbReference type="Gene3D" id="3.50.50.60">
    <property type="entry name" value="FAD/NAD(P)-binding domain"/>
    <property type="match status" value="1"/>
</dbReference>
<dbReference type="InterPro" id="IPR003953">
    <property type="entry name" value="FAD-dep_OxRdtase_2_FAD-bd"/>
</dbReference>
<evidence type="ECO:0000313" key="7">
    <source>
        <dbReference type="Proteomes" id="UP001150062"/>
    </source>
</evidence>
<dbReference type="PANTHER" id="PTHR43400">
    <property type="entry name" value="FUMARATE REDUCTASE"/>
    <property type="match status" value="1"/>
</dbReference>
<dbReference type="Pfam" id="PF00890">
    <property type="entry name" value="FAD_binding_2"/>
    <property type="match status" value="1"/>
</dbReference>
<dbReference type="InterPro" id="IPR027477">
    <property type="entry name" value="Succ_DH/fumarate_Rdtase_cat_sf"/>
</dbReference>
<gene>
    <name evidence="6" type="ORF">M0813_15396</name>
</gene>
<dbReference type="Gene3D" id="3.90.700.10">
    <property type="entry name" value="Succinate dehydrogenase/fumarate reductase flavoprotein, catalytic domain"/>
    <property type="match status" value="1"/>
</dbReference>
<comment type="caution">
    <text evidence="6">The sequence shown here is derived from an EMBL/GenBank/DDBJ whole genome shotgun (WGS) entry which is preliminary data.</text>
</comment>
<evidence type="ECO:0000256" key="4">
    <source>
        <dbReference type="ARBA" id="ARBA00023002"/>
    </source>
</evidence>
<dbReference type="InterPro" id="IPR010960">
    <property type="entry name" value="Flavocytochrome_c"/>
</dbReference>
<dbReference type="SUPFAM" id="SSF51905">
    <property type="entry name" value="FAD/NAD(P)-binding domain"/>
    <property type="match status" value="1"/>
</dbReference>
<keyword evidence="3" id="KW-0274">FAD</keyword>
<sequence length="475" mass="52099">MSENKKKVIIVGAGLAGFSAAIEAYQNGASVTLLEKTDKCGGNSFKATSGINGVGTEAQILINSQDTPVKFLKDTIKSGGGISKEDLAEKLVNESTEAVSFLTELGVDLSVLCQCGGHSEKRTHRAKPQEKIRNIGMTIMLTLIEFAKDKIEIIMKASLKELLTNEEGEVIGVKYEKDNEMIDLRGDNVVLCTGGWCADKSSDSLLNKYTPNLMSLPSTNGQFATGEGVKIAHKIGAGLIHMDKIQIHPTGFVSPKDPKSPTKWLCPEAVRASGGILINGKGKRFVNELGRRDHVTEKIFEQKDRYLVSEEVTDLESYPFVSYILLNEEARELFSPKFLDFYGRFGFVQKLENGQVFCKKFGIKNEVLKKTFTDYNKGAEKGQDEFEKTVFPVKNFDFEKPLWLLTITPSLHYSMGGLKMNKKAQVLNGEDKVIKGLYAAGETTGGVHGQNRLAGNSLLECVVYGRTAGINSALN</sequence>
<dbReference type="InterPro" id="IPR050315">
    <property type="entry name" value="FAD-oxidoreductase_2"/>
</dbReference>
<feature type="domain" description="FAD-dependent oxidoreductase 2 FAD-binding" evidence="5">
    <location>
        <begin position="8"/>
        <end position="458"/>
    </location>
</feature>
<dbReference type="EMBL" id="JAOAOG010000073">
    <property type="protein sequence ID" value="KAJ6250588.1"/>
    <property type="molecule type" value="Genomic_DNA"/>
</dbReference>
<comment type="cofactor">
    <cofactor evidence="1">
        <name>FAD</name>
        <dbReference type="ChEBI" id="CHEBI:57692"/>
    </cofactor>
</comment>
<dbReference type="InterPro" id="IPR036188">
    <property type="entry name" value="FAD/NAD-bd_sf"/>
</dbReference>
<evidence type="ECO:0000256" key="2">
    <source>
        <dbReference type="ARBA" id="ARBA00022630"/>
    </source>
</evidence>
<organism evidence="6 7">
    <name type="scientific">Anaeramoeba flamelloides</name>
    <dbReference type="NCBI Taxonomy" id="1746091"/>
    <lineage>
        <taxon>Eukaryota</taxon>
        <taxon>Metamonada</taxon>
        <taxon>Anaeramoebidae</taxon>
        <taxon>Anaeramoeba</taxon>
    </lineage>
</organism>
<dbReference type="Proteomes" id="UP001150062">
    <property type="component" value="Unassembled WGS sequence"/>
</dbReference>
<keyword evidence="4" id="KW-0560">Oxidoreductase</keyword>
<name>A0ABQ8Z1B7_9EUKA</name>
<reference evidence="6" key="1">
    <citation type="submission" date="2022-08" db="EMBL/GenBank/DDBJ databases">
        <title>Novel sulfate-reducing endosymbionts in the free-living metamonad Anaeramoeba.</title>
        <authorList>
            <person name="Jerlstrom-Hultqvist J."/>
            <person name="Cepicka I."/>
            <person name="Gallot-Lavallee L."/>
            <person name="Salas-Leiva D."/>
            <person name="Curtis B.A."/>
            <person name="Zahonova K."/>
            <person name="Pipaliya S."/>
            <person name="Dacks J."/>
            <person name="Roger A.J."/>
        </authorList>
    </citation>
    <scope>NUCLEOTIDE SEQUENCE</scope>
    <source>
        <strain evidence="6">Schooner1</strain>
    </source>
</reference>
<evidence type="ECO:0000259" key="5">
    <source>
        <dbReference type="Pfam" id="PF00890"/>
    </source>
</evidence>
<keyword evidence="7" id="KW-1185">Reference proteome</keyword>
<dbReference type="SUPFAM" id="SSF56425">
    <property type="entry name" value="Succinate dehydrogenase/fumarate reductase flavoprotein, catalytic domain"/>
    <property type="match status" value="1"/>
</dbReference>
<dbReference type="NCBIfam" id="TIGR01813">
    <property type="entry name" value="flavo_cyto_c"/>
    <property type="match status" value="1"/>
</dbReference>
<protein>
    <submittedName>
        <fullName evidence="6">Fumarate reductase</fullName>
    </submittedName>
</protein>
<dbReference type="PANTHER" id="PTHR43400:SF7">
    <property type="entry name" value="FAD-DEPENDENT OXIDOREDUCTASE 2 FAD BINDING DOMAIN-CONTAINING PROTEIN"/>
    <property type="match status" value="1"/>
</dbReference>
<accession>A0ABQ8Z1B7</accession>
<evidence type="ECO:0000256" key="3">
    <source>
        <dbReference type="ARBA" id="ARBA00022827"/>
    </source>
</evidence>
<keyword evidence="2" id="KW-0285">Flavoprotein</keyword>
<proteinExistence type="predicted"/>
<evidence type="ECO:0000256" key="1">
    <source>
        <dbReference type="ARBA" id="ARBA00001974"/>
    </source>
</evidence>
<evidence type="ECO:0000313" key="6">
    <source>
        <dbReference type="EMBL" id="KAJ6250588.1"/>
    </source>
</evidence>